<proteinExistence type="inferred from homology"/>
<organism evidence="5 6">
    <name type="scientific">Zymomonas mobilis subsp. mobilis (strain ATCC 10988 / DSM 424 / LMG 404 / NCIMB 8938 / NRRL B-806 / ZM1)</name>
    <dbReference type="NCBI Taxonomy" id="555217"/>
    <lineage>
        <taxon>Bacteria</taxon>
        <taxon>Pseudomonadati</taxon>
        <taxon>Pseudomonadota</taxon>
        <taxon>Alphaproteobacteria</taxon>
        <taxon>Sphingomonadales</taxon>
        <taxon>Zymomonadaceae</taxon>
        <taxon>Zymomonas</taxon>
    </lineage>
</organism>
<dbReference type="GO" id="GO:0009307">
    <property type="term" value="P:DNA restriction-modification system"/>
    <property type="evidence" value="ECO:0007669"/>
    <property type="project" value="UniProtKB-KW"/>
</dbReference>
<dbReference type="Pfam" id="PF01420">
    <property type="entry name" value="Methylase_S"/>
    <property type="match status" value="1"/>
</dbReference>
<evidence type="ECO:0000256" key="1">
    <source>
        <dbReference type="ARBA" id="ARBA00010923"/>
    </source>
</evidence>
<feature type="domain" description="Type I restriction modification DNA specificity" evidence="4">
    <location>
        <begin position="35"/>
        <end position="152"/>
    </location>
</feature>
<sequence>MSNLPQGWIQTTFADITNQRSGNSKLVKGKLESQESNGLYPAFSASGPDVWRDAFEYEGDAIIVSAVGARCGKAFRAKGQWSAIANTHIVWPEPQVVETEFLFLLLNDENFWEKGGSAQPFVKVRATFERTINLPPLPEQRRIVAKIDSLTGKSRRARDHLDHIPRLVEKYKQAILSAAFRADWPLISVGETIRAVVAGKNLRCEERPPFEHESGVVKVSAVSWGTFDARASKTLPESFTPPENTRIKAGDLLISRANTLELVGAVVIVLECPSNLFLSDKVLRLDVEDGDKPWLMWFLRSPDGRAAIEGAATGNQLSMRNLSQAALKSISMPWPAAEQREEIVSRIESAFAWIECLAADAASARKLIDHLDQSMLAKAFKGELVPQDPADEPASALLDRIRAERAAAPKAKRGRRKVA</sequence>
<dbReference type="PANTHER" id="PTHR43140">
    <property type="entry name" value="TYPE-1 RESTRICTION ENZYME ECOKI SPECIFICITY PROTEIN"/>
    <property type="match status" value="1"/>
</dbReference>
<evidence type="ECO:0000259" key="4">
    <source>
        <dbReference type="Pfam" id="PF01420"/>
    </source>
</evidence>
<evidence type="ECO:0000256" key="2">
    <source>
        <dbReference type="ARBA" id="ARBA00022747"/>
    </source>
</evidence>
<dbReference type="Proteomes" id="UP000001494">
    <property type="component" value="Plasmid pZMOB02"/>
</dbReference>
<keyword evidence="5" id="KW-0614">Plasmid</keyword>
<dbReference type="EMBL" id="CP002852">
    <property type="protein sequence ID" value="AEH63585.1"/>
    <property type="molecule type" value="Genomic_DNA"/>
</dbReference>
<dbReference type="GO" id="GO:0003677">
    <property type="term" value="F:DNA binding"/>
    <property type="evidence" value="ECO:0007669"/>
    <property type="project" value="UniProtKB-KW"/>
</dbReference>
<accession>A0A0H3G4L8</accession>
<geneLocation type="plasmid" evidence="5 6">
    <name>pZMOB02</name>
</geneLocation>
<evidence type="ECO:0000313" key="6">
    <source>
        <dbReference type="Proteomes" id="UP000001494"/>
    </source>
</evidence>
<comment type="similarity">
    <text evidence="1">Belongs to the type-I restriction system S methylase family.</text>
</comment>
<gene>
    <name evidence="5" type="ordered locus">Zmob_1785</name>
</gene>
<dbReference type="InterPro" id="IPR051212">
    <property type="entry name" value="Type-I_RE_S_subunit"/>
</dbReference>
<dbReference type="InterPro" id="IPR044946">
    <property type="entry name" value="Restrct_endonuc_typeI_TRD_sf"/>
</dbReference>
<keyword evidence="2" id="KW-0680">Restriction system</keyword>
<dbReference type="HOGENOM" id="CLU_021095_10_2_5"/>
<evidence type="ECO:0000313" key="5">
    <source>
        <dbReference type="EMBL" id="AEH63585.1"/>
    </source>
</evidence>
<evidence type="ECO:0000256" key="3">
    <source>
        <dbReference type="ARBA" id="ARBA00023125"/>
    </source>
</evidence>
<dbReference type="Gene3D" id="3.90.220.20">
    <property type="entry name" value="DNA methylase specificity domains"/>
    <property type="match status" value="2"/>
</dbReference>
<dbReference type="REBASE" id="37329">
    <property type="entry name" value="S.Zmo10988ORF1784P"/>
</dbReference>
<dbReference type="PANTHER" id="PTHR43140:SF1">
    <property type="entry name" value="TYPE I RESTRICTION ENZYME ECOKI SPECIFICITY SUBUNIT"/>
    <property type="match status" value="1"/>
</dbReference>
<dbReference type="AlphaFoldDB" id="A0A0H3G4L8"/>
<keyword evidence="3" id="KW-0238">DNA-binding</keyword>
<dbReference type="RefSeq" id="WP_014466444.1">
    <property type="nucleotide sequence ID" value="NC_017183.1"/>
</dbReference>
<dbReference type="InterPro" id="IPR000055">
    <property type="entry name" value="Restrct_endonuc_typeI_TRD"/>
</dbReference>
<reference evidence="5 6" key="1">
    <citation type="journal article" date="2011" name="J. Bacteriol.">
        <title>Genome sequence of the ethanol-producing Zymomonas mobilis subsp. mobilis lectotype strain ATCC 10988.</title>
        <authorList>
            <person name="Pappas K.M."/>
            <person name="Kouvelis V.N."/>
            <person name="Saunders E."/>
            <person name="Brettin T.S."/>
            <person name="Bruce D."/>
            <person name="Detter C."/>
            <person name="Balakireva M."/>
            <person name="Han C.S."/>
            <person name="Savvakis G."/>
            <person name="Kyrpides N.C."/>
            <person name="Typas M.A."/>
        </authorList>
    </citation>
    <scope>NUCLEOTIDE SEQUENCE [LARGE SCALE GENOMIC DNA]</scope>
    <source>
        <strain evidence="6">ATCC 10988 / DSM 424 / CCUG 17860 / LMG 404 / NCIMB 8938 / NRRL B-806 / ZM1</strain>
        <plasmid evidence="5">pZMOB02</plasmid>
    </source>
</reference>
<dbReference type="OrthoDB" id="512700at2"/>
<protein>
    <submittedName>
        <fullName evidence="5">Restriction modification system DNA specificity domain containing protein</fullName>
    </submittedName>
</protein>
<dbReference type="KEGG" id="zmm:Zmob_1785"/>
<name>A0A0H3G4L8_ZYMMA</name>
<dbReference type="SUPFAM" id="SSF116734">
    <property type="entry name" value="DNA methylase specificity domain"/>
    <property type="match status" value="2"/>
</dbReference>